<evidence type="ECO:0000313" key="3">
    <source>
        <dbReference type="Proteomes" id="UP000004095"/>
    </source>
</evidence>
<accession>A1ZCY3</accession>
<dbReference type="AlphaFoldDB" id="A1ZCY3"/>
<organism evidence="2 3">
    <name type="scientific">Microscilla marina ATCC 23134</name>
    <dbReference type="NCBI Taxonomy" id="313606"/>
    <lineage>
        <taxon>Bacteria</taxon>
        <taxon>Pseudomonadati</taxon>
        <taxon>Bacteroidota</taxon>
        <taxon>Cytophagia</taxon>
        <taxon>Cytophagales</taxon>
        <taxon>Microscillaceae</taxon>
        <taxon>Microscilla</taxon>
    </lineage>
</organism>
<evidence type="ECO:0000256" key="1">
    <source>
        <dbReference type="SAM" id="Coils"/>
    </source>
</evidence>
<keyword evidence="3" id="KW-1185">Reference proteome</keyword>
<dbReference type="RefSeq" id="WP_002693187.1">
    <property type="nucleotide sequence ID" value="NZ_AAWS01000002.1"/>
</dbReference>
<evidence type="ECO:0000313" key="2">
    <source>
        <dbReference type="EMBL" id="EAY31522.1"/>
    </source>
</evidence>
<comment type="caution">
    <text evidence="2">The sequence shown here is derived from an EMBL/GenBank/DDBJ whole genome shotgun (WGS) entry which is preliminary data.</text>
</comment>
<sequence>MEDHDLSKFSPEDLEKAQQVIKKANDISYFIKDSIAKMDFEKLTPEELERLFEIGEDVRQMHKDYEQRKKDLEDKRQSSENE</sequence>
<dbReference type="EMBL" id="AAWS01000002">
    <property type="protein sequence ID" value="EAY31522.1"/>
    <property type="molecule type" value="Genomic_DNA"/>
</dbReference>
<protein>
    <submittedName>
        <fullName evidence="2">Uncharacterized protein</fullName>
    </submittedName>
</protein>
<proteinExistence type="predicted"/>
<dbReference type="Proteomes" id="UP000004095">
    <property type="component" value="Unassembled WGS sequence"/>
</dbReference>
<feature type="coiled-coil region" evidence="1">
    <location>
        <begin position="55"/>
        <end position="82"/>
    </location>
</feature>
<name>A1ZCY3_MICM2</name>
<keyword evidence="1" id="KW-0175">Coiled coil</keyword>
<gene>
    <name evidence="2" type="ORF">M23134_05028</name>
</gene>
<reference evidence="2 3" key="1">
    <citation type="submission" date="2007-01" db="EMBL/GenBank/DDBJ databases">
        <authorList>
            <person name="Haygood M."/>
            <person name="Podell S."/>
            <person name="Anderson C."/>
            <person name="Hopkinson B."/>
            <person name="Roe K."/>
            <person name="Barbeau K."/>
            <person name="Gaasterland T."/>
            <person name="Ferriera S."/>
            <person name="Johnson J."/>
            <person name="Kravitz S."/>
            <person name="Beeson K."/>
            <person name="Sutton G."/>
            <person name="Rogers Y.-H."/>
            <person name="Friedman R."/>
            <person name="Frazier M."/>
            <person name="Venter J.C."/>
        </authorList>
    </citation>
    <scope>NUCLEOTIDE SEQUENCE [LARGE SCALE GENOMIC DNA]</scope>
    <source>
        <strain evidence="2 3">ATCC 23134</strain>
    </source>
</reference>